<organism evidence="2 3">
    <name type="scientific">Hibiscus sabdariffa</name>
    <name type="common">roselle</name>
    <dbReference type="NCBI Taxonomy" id="183260"/>
    <lineage>
        <taxon>Eukaryota</taxon>
        <taxon>Viridiplantae</taxon>
        <taxon>Streptophyta</taxon>
        <taxon>Embryophyta</taxon>
        <taxon>Tracheophyta</taxon>
        <taxon>Spermatophyta</taxon>
        <taxon>Magnoliopsida</taxon>
        <taxon>eudicotyledons</taxon>
        <taxon>Gunneridae</taxon>
        <taxon>Pentapetalae</taxon>
        <taxon>rosids</taxon>
        <taxon>malvids</taxon>
        <taxon>Malvales</taxon>
        <taxon>Malvaceae</taxon>
        <taxon>Malvoideae</taxon>
        <taxon>Hibiscus</taxon>
    </lineage>
</organism>
<dbReference type="Pfam" id="PF13456">
    <property type="entry name" value="RVT_3"/>
    <property type="match status" value="1"/>
</dbReference>
<proteinExistence type="predicted"/>
<keyword evidence="3" id="KW-1185">Reference proteome</keyword>
<feature type="domain" description="RNase H type-1" evidence="1">
    <location>
        <begin position="2"/>
        <end position="84"/>
    </location>
</feature>
<gene>
    <name evidence="2" type="ORF">V6N11_079415</name>
</gene>
<dbReference type="InterPro" id="IPR012337">
    <property type="entry name" value="RNaseH-like_sf"/>
</dbReference>
<sequence>MQPLQAELWGILVGLQIAWENGFERLLIQSDNKGAISLLNDTDATSNPCVLVRSIARLRNLGWATTTQWIPRMGNKPANMLAKFDNLPYYNTSYFDQSPKLLLPLLDFDILNGM</sequence>
<dbReference type="InterPro" id="IPR036397">
    <property type="entry name" value="RNaseH_sf"/>
</dbReference>
<name>A0ABR2RVA8_9ROSI</name>
<accession>A0ABR2RVA8</accession>
<dbReference type="Gene3D" id="3.30.420.10">
    <property type="entry name" value="Ribonuclease H-like superfamily/Ribonuclease H"/>
    <property type="match status" value="1"/>
</dbReference>
<evidence type="ECO:0000313" key="2">
    <source>
        <dbReference type="EMBL" id="KAK9016923.1"/>
    </source>
</evidence>
<dbReference type="InterPro" id="IPR002156">
    <property type="entry name" value="RNaseH_domain"/>
</dbReference>
<comment type="caution">
    <text evidence="2">The sequence shown here is derived from an EMBL/GenBank/DDBJ whole genome shotgun (WGS) entry which is preliminary data.</text>
</comment>
<dbReference type="InterPro" id="IPR053151">
    <property type="entry name" value="RNase_H-like"/>
</dbReference>
<evidence type="ECO:0000259" key="1">
    <source>
        <dbReference type="Pfam" id="PF13456"/>
    </source>
</evidence>
<dbReference type="CDD" id="cd06222">
    <property type="entry name" value="RNase_H_like"/>
    <property type="match status" value="1"/>
</dbReference>
<protein>
    <recommendedName>
        <fullName evidence="1">RNase H type-1 domain-containing protein</fullName>
    </recommendedName>
</protein>
<dbReference type="InterPro" id="IPR044730">
    <property type="entry name" value="RNase_H-like_dom_plant"/>
</dbReference>
<evidence type="ECO:0000313" key="3">
    <source>
        <dbReference type="Proteomes" id="UP001396334"/>
    </source>
</evidence>
<dbReference type="PANTHER" id="PTHR47723">
    <property type="entry name" value="OS05G0353850 PROTEIN"/>
    <property type="match status" value="1"/>
</dbReference>
<dbReference type="EMBL" id="JBBPBN010000020">
    <property type="protein sequence ID" value="KAK9016923.1"/>
    <property type="molecule type" value="Genomic_DNA"/>
</dbReference>
<dbReference type="Proteomes" id="UP001396334">
    <property type="component" value="Unassembled WGS sequence"/>
</dbReference>
<reference evidence="2 3" key="1">
    <citation type="journal article" date="2024" name="G3 (Bethesda)">
        <title>Genome assembly of Hibiscus sabdariffa L. provides insights into metabolisms of medicinal natural products.</title>
        <authorList>
            <person name="Kim T."/>
        </authorList>
    </citation>
    <scope>NUCLEOTIDE SEQUENCE [LARGE SCALE GENOMIC DNA]</scope>
    <source>
        <strain evidence="2">TK-2024</strain>
        <tissue evidence="2">Old leaves</tissue>
    </source>
</reference>
<dbReference type="SUPFAM" id="SSF53098">
    <property type="entry name" value="Ribonuclease H-like"/>
    <property type="match status" value="1"/>
</dbReference>
<dbReference type="PANTHER" id="PTHR47723:SF19">
    <property type="entry name" value="POLYNUCLEOTIDYL TRANSFERASE, RIBONUCLEASE H-LIKE SUPERFAMILY PROTEIN"/>
    <property type="match status" value="1"/>
</dbReference>